<comment type="similarity">
    <text evidence="1">Belongs to the sulfatase family.</text>
</comment>
<evidence type="ECO:0000259" key="4">
    <source>
        <dbReference type="Pfam" id="PF00884"/>
    </source>
</evidence>
<reference evidence="5 6" key="1">
    <citation type="journal article" date="2013" name="Mar. Genomics">
        <title>Expression of sulfatases in Rhodopirellula baltica and the diversity of sulfatases in the genus Rhodopirellula.</title>
        <authorList>
            <person name="Wegner C.E."/>
            <person name="Richter-Heitmann T."/>
            <person name="Klindworth A."/>
            <person name="Klockow C."/>
            <person name="Richter M."/>
            <person name="Achstetter T."/>
            <person name="Glockner F.O."/>
            <person name="Harder J."/>
        </authorList>
    </citation>
    <scope>NUCLEOTIDE SEQUENCE [LARGE SCALE GENOMIC DNA]</scope>
    <source>
        <strain evidence="5 6">SM41</strain>
    </source>
</reference>
<dbReference type="InterPro" id="IPR017850">
    <property type="entry name" value="Alkaline_phosphatase_core_sf"/>
</dbReference>
<dbReference type="Gene3D" id="1.25.10.10">
    <property type="entry name" value="Leucine-rich Repeat Variant"/>
    <property type="match status" value="1"/>
</dbReference>
<dbReference type="PANTHER" id="PTHR42693:SF53">
    <property type="entry name" value="ENDO-4-O-SULFATASE"/>
    <property type="match status" value="1"/>
</dbReference>
<gene>
    <name evidence="5" type="ORF">RSSM_02368</name>
</gene>
<keyword evidence="2" id="KW-0378">Hydrolase</keyword>
<evidence type="ECO:0000256" key="2">
    <source>
        <dbReference type="ARBA" id="ARBA00022801"/>
    </source>
</evidence>
<protein>
    <submittedName>
        <fullName evidence="5">Sulfatase atsG</fullName>
    </submittedName>
</protein>
<dbReference type="PATRIC" id="fig|1263870.3.peg.2519"/>
<dbReference type="InterPro" id="IPR016024">
    <property type="entry name" value="ARM-type_fold"/>
</dbReference>
<dbReference type="EMBL" id="ANOH01000164">
    <property type="protein sequence ID" value="EMI56171.1"/>
    <property type="molecule type" value="Genomic_DNA"/>
</dbReference>
<evidence type="ECO:0000313" key="5">
    <source>
        <dbReference type="EMBL" id="EMI56171.1"/>
    </source>
</evidence>
<dbReference type="RefSeq" id="WP_008677913.1">
    <property type="nucleotide sequence ID" value="NZ_ANOH01000164.1"/>
</dbReference>
<dbReference type="CDD" id="cd16027">
    <property type="entry name" value="SGSH"/>
    <property type="match status" value="1"/>
</dbReference>
<dbReference type="Proteomes" id="UP000011885">
    <property type="component" value="Unassembled WGS sequence"/>
</dbReference>
<dbReference type="InterPro" id="IPR050738">
    <property type="entry name" value="Sulfatase"/>
</dbReference>
<feature type="chain" id="PRO_5004073338" evidence="3">
    <location>
        <begin position="31"/>
        <end position="647"/>
    </location>
</feature>
<feature type="domain" description="Sulfatase N-terminal" evidence="4">
    <location>
        <begin position="40"/>
        <end position="312"/>
    </location>
</feature>
<dbReference type="Pfam" id="PF00884">
    <property type="entry name" value="Sulfatase"/>
    <property type="match status" value="1"/>
</dbReference>
<proteinExistence type="inferred from homology"/>
<dbReference type="SUPFAM" id="SSF48371">
    <property type="entry name" value="ARM repeat"/>
    <property type="match status" value="1"/>
</dbReference>
<accession>M5UE87</accession>
<dbReference type="OrthoDB" id="9763613at2"/>
<keyword evidence="6" id="KW-1185">Reference proteome</keyword>
<evidence type="ECO:0000256" key="3">
    <source>
        <dbReference type="SAM" id="SignalP"/>
    </source>
</evidence>
<sequence length="647" mass="72176">MPSHLNQASRFTALLITCFAACLHLTICDAADSGTQPPRPNILWLTSEDNGPELGCYGDEYADTPNIDQLASRSLRYRTCWSNAPVCAPARTTIISGMHATSLGGQHMRSSVGLPDDMKLYPQVLREAGYYCTNHTKTDYNFAPSDQDAGWHESGKKAHWRNRPSEDTPFFSVFNYTISHESKIRNKPHTLVHDPAKANLPEYHPDTPEVRRDWAQYYDRLTEMDAMVGKAIEEINQAGLADSTIIFYYGDHGSGMPRSKRWPFNSGLQVPLVVHVPDAYRDLAPSDYMPGGVSDRLVSFVDLGPTAISLAGTQPPANMQGAPFMGKYAGEPKEYLFGYRGRMDERIDLVRSCTDGRFVYMRHFYPDRPYLKHVGFMFQTPTTRIWKQMYEAGELNDAQSKFWQVKPTEELFDLQNDPDEVDNVASLPQHAEKLSEMREATKDWMRSTRDLGLLTEAEIHRLAQNESPRTIGLSDRFNAAALVDAAWAAGDAWQACDAHTIEAMQALFGTSDPGIRYWGCRGLALGLASHGTVLSDDETSAAVGTLMQALEDENPSVRVAAADILIRVDEPSVQKAAADELIRLAQLPEEGYYVAIAALNVIDMHRESVVRHSEEALDSIRDNHPNAPRRGGDYVKRLLTTPGQSQD</sequence>
<dbReference type="InterPro" id="IPR011989">
    <property type="entry name" value="ARM-like"/>
</dbReference>
<dbReference type="SUPFAM" id="SSF53649">
    <property type="entry name" value="Alkaline phosphatase-like"/>
    <property type="match status" value="1"/>
</dbReference>
<dbReference type="GO" id="GO:0004065">
    <property type="term" value="F:arylsulfatase activity"/>
    <property type="evidence" value="ECO:0007669"/>
    <property type="project" value="TreeGrafter"/>
</dbReference>
<evidence type="ECO:0000313" key="6">
    <source>
        <dbReference type="Proteomes" id="UP000011885"/>
    </source>
</evidence>
<feature type="signal peptide" evidence="3">
    <location>
        <begin position="1"/>
        <end position="30"/>
    </location>
</feature>
<name>M5UE87_9BACT</name>
<dbReference type="Gene3D" id="3.40.720.10">
    <property type="entry name" value="Alkaline Phosphatase, subunit A"/>
    <property type="match status" value="1"/>
</dbReference>
<dbReference type="PANTHER" id="PTHR42693">
    <property type="entry name" value="ARYLSULFATASE FAMILY MEMBER"/>
    <property type="match status" value="1"/>
</dbReference>
<evidence type="ECO:0000256" key="1">
    <source>
        <dbReference type="ARBA" id="ARBA00008779"/>
    </source>
</evidence>
<keyword evidence="3" id="KW-0732">Signal</keyword>
<dbReference type="InterPro" id="IPR000917">
    <property type="entry name" value="Sulfatase_N"/>
</dbReference>
<comment type="caution">
    <text evidence="5">The sequence shown here is derived from an EMBL/GenBank/DDBJ whole genome shotgun (WGS) entry which is preliminary data.</text>
</comment>
<organism evidence="5 6">
    <name type="scientific">Rhodopirellula sallentina SM41</name>
    <dbReference type="NCBI Taxonomy" id="1263870"/>
    <lineage>
        <taxon>Bacteria</taxon>
        <taxon>Pseudomonadati</taxon>
        <taxon>Planctomycetota</taxon>
        <taxon>Planctomycetia</taxon>
        <taxon>Pirellulales</taxon>
        <taxon>Pirellulaceae</taxon>
        <taxon>Rhodopirellula</taxon>
    </lineage>
</organism>
<dbReference type="AlphaFoldDB" id="M5UE87"/>